<reference evidence="2" key="1">
    <citation type="submission" date="2020-10" db="EMBL/GenBank/DDBJ databases">
        <authorList>
            <person name="Gilroy R."/>
        </authorList>
    </citation>
    <scope>NUCLEOTIDE SEQUENCE</scope>
    <source>
        <strain evidence="2">CHK184-25365</strain>
    </source>
</reference>
<dbReference type="Proteomes" id="UP000886749">
    <property type="component" value="Unassembled WGS sequence"/>
</dbReference>
<proteinExistence type="predicted"/>
<reference evidence="2" key="2">
    <citation type="journal article" date="2021" name="PeerJ">
        <title>Extensive microbial diversity within the chicken gut microbiome revealed by metagenomics and culture.</title>
        <authorList>
            <person name="Gilroy R."/>
            <person name="Ravi A."/>
            <person name="Getino M."/>
            <person name="Pursley I."/>
            <person name="Horton D.L."/>
            <person name="Alikhan N.F."/>
            <person name="Baker D."/>
            <person name="Gharbi K."/>
            <person name="Hall N."/>
            <person name="Watson M."/>
            <person name="Adriaenssens E.M."/>
            <person name="Foster-Nyarko E."/>
            <person name="Jarju S."/>
            <person name="Secka A."/>
            <person name="Antonio M."/>
            <person name="Oren A."/>
            <person name="Chaudhuri R.R."/>
            <person name="La Ragione R."/>
            <person name="Hildebrand F."/>
            <person name="Pallen M.J."/>
        </authorList>
    </citation>
    <scope>NUCLEOTIDE SEQUENCE</scope>
    <source>
        <strain evidence="2">CHK184-25365</strain>
    </source>
</reference>
<comment type="caution">
    <text evidence="2">The sequence shown here is derived from an EMBL/GenBank/DDBJ whole genome shotgun (WGS) entry which is preliminary data.</text>
</comment>
<evidence type="ECO:0000313" key="2">
    <source>
        <dbReference type="EMBL" id="HIR40966.1"/>
    </source>
</evidence>
<evidence type="ECO:0000313" key="3">
    <source>
        <dbReference type="Proteomes" id="UP000886749"/>
    </source>
</evidence>
<organism evidence="2 3">
    <name type="scientific">Candidatus Egerieicola pullicola</name>
    <dbReference type="NCBI Taxonomy" id="2840775"/>
    <lineage>
        <taxon>Bacteria</taxon>
        <taxon>Bacillati</taxon>
        <taxon>Bacillota</taxon>
        <taxon>Clostridia</taxon>
        <taxon>Eubacteriales</taxon>
        <taxon>Oscillospiraceae</taxon>
        <taxon>Oscillospiraceae incertae sedis</taxon>
        <taxon>Candidatus Egerieicola</taxon>
    </lineage>
</organism>
<dbReference type="GO" id="GO:0016747">
    <property type="term" value="F:acyltransferase activity, transferring groups other than amino-acyl groups"/>
    <property type="evidence" value="ECO:0007669"/>
    <property type="project" value="InterPro"/>
</dbReference>
<dbReference type="InterPro" id="IPR016181">
    <property type="entry name" value="Acyl_CoA_acyltransferase"/>
</dbReference>
<dbReference type="AlphaFoldDB" id="A0A9D1DCG4"/>
<dbReference type="InterPro" id="IPR000182">
    <property type="entry name" value="GNAT_dom"/>
</dbReference>
<dbReference type="EMBL" id="DVGY01000087">
    <property type="protein sequence ID" value="HIR40966.1"/>
    <property type="molecule type" value="Genomic_DNA"/>
</dbReference>
<sequence>MPLKVRPVSSKRRENRPIRRLYRTSFPKKERVSFGSMVRRAKKPHVEFLSFYQENDLAGMAYLFTWEDVLYLFYLAVPSQVQGQGNGGKILDLLKSRYPEHRIVLSIEPLEERAVNFSQRQRRLEFYRKNGFADIGLSSTHRGVTYTTLVYGGTFTKEEWKQLWKHY</sequence>
<name>A0A9D1DCG4_9FIRM</name>
<dbReference type="Gene3D" id="3.40.630.30">
    <property type="match status" value="1"/>
</dbReference>
<gene>
    <name evidence="2" type="ORF">IAB36_03960</name>
</gene>
<dbReference type="Pfam" id="PF13673">
    <property type="entry name" value="Acetyltransf_10"/>
    <property type="match status" value="1"/>
</dbReference>
<evidence type="ECO:0000259" key="1">
    <source>
        <dbReference type="PROSITE" id="PS51186"/>
    </source>
</evidence>
<dbReference type="PROSITE" id="PS51186">
    <property type="entry name" value="GNAT"/>
    <property type="match status" value="1"/>
</dbReference>
<feature type="domain" description="N-acetyltransferase" evidence="1">
    <location>
        <begin position="3"/>
        <end position="156"/>
    </location>
</feature>
<dbReference type="SUPFAM" id="SSF55729">
    <property type="entry name" value="Acyl-CoA N-acyltransferases (Nat)"/>
    <property type="match status" value="1"/>
</dbReference>
<protein>
    <submittedName>
        <fullName evidence="2">GNAT family N-acetyltransferase</fullName>
    </submittedName>
</protein>
<accession>A0A9D1DCG4</accession>